<protein>
    <submittedName>
        <fullName evidence="2">DUF4347 domain-containing protein</fullName>
    </submittedName>
</protein>
<organism evidence="2 3">
    <name type="scientific">Shewanella youngdeokensis</name>
    <dbReference type="NCBI Taxonomy" id="2999068"/>
    <lineage>
        <taxon>Bacteria</taxon>
        <taxon>Pseudomonadati</taxon>
        <taxon>Pseudomonadota</taxon>
        <taxon>Gammaproteobacteria</taxon>
        <taxon>Alteromonadales</taxon>
        <taxon>Shewanellaceae</taxon>
        <taxon>Shewanella</taxon>
    </lineage>
</organism>
<sequence length="208" mass="23100">MKSQTQSTVTNLARSNTTFAMLKPSDLRFCKWVTYSFLLLCSIFVTSAKANEQPLKPLLLNVQSSTVLVIVDDTVQDLEGLLNSLQAEVHVLVLDASEEPFAQINQALTTEANYIGVVMVASSASGAFYLGGRWIDKPYLVEHRQSVRQFGAYFGSGSHFMILTSDSIVNPKGEHLIKLMTRLTELDISTYGSMDHQFAPVQYSVSYF</sequence>
<dbReference type="Pfam" id="PF14252">
    <property type="entry name" value="DUF4347"/>
    <property type="match status" value="1"/>
</dbReference>
<dbReference type="InterPro" id="IPR025592">
    <property type="entry name" value="DUF4347"/>
</dbReference>
<dbReference type="EMBL" id="CP136522">
    <property type="protein sequence ID" value="WOT04566.1"/>
    <property type="molecule type" value="Genomic_DNA"/>
</dbReference>
<gene>
    <name evidence="2" type="ORF">RGE70_14720</name>
</gene>
<name>A0ABZ0JWF2_9GAMM</name>
<feature type="domain" description="DUF4347" evidence="1">
    <location>
        <begin position="68"/>
        <end position="189"/>
    </location>
</feature>
<reference evidence="2 3" key="1">
    <citation type="submission" date="2023-10" db="EMBL/GenBank/DDBJ databases">
        <title>Complete genome sequence of Shewanella sp. DAU334.</title>
        <authorList>
            <person name="Lee Y.-S."/>
            <person name="Jeong H.-R."/>
            <person name="Hwang E.-J."/>
            <person name="Choi Y.-L."/>
            <person name="Kim G.-D."/>
        </authorList>
    </citation>
    <scope>NUCLEOTIDE SEQUENCE [LARGE SCALE GENOMIC DNA]</scope>
    <source>
        <strain evidence="2 3">DAU334</strain>
    </source>
</reference>
<proteinExistence type="predicted"/>
<dbReference type="RefSeq" id="WP_310472201.1">
    <property type="nucleotide sequence ID" value="NZ_CP136522.1"/>
</dbReference>
<dbReference type="Proteomes" id="UP001529491">
    <property type="component" value="Chromosome"/>
</dbReference>
<evidence type="ECO:0000259" key="1">
    <source>
        <dbReference type="Pfam" id="PF14252"/>
    </source>
</evidence>
<keyword evidence="3" id="KW-1185">Reference proteome</keyword>
<accession>A0ABZ0JWF2</accession>
<evidence type="ECO:0000313" key="3">
    <source>
        <dbReference type="Proteomes" id="UP001529491"/>
    </source>
</evidence>
<evidence type="ECO:0000313" key="2">
    <source>
        <dbReference type="EMBL" id="WOT04566.1"/>
    </source>
</evidence>